<evidence type="ECO:0000256" key="8">
    <source>
        <dbReference type="PIRSR" id="PIRSR016262-2"/>
    </source>
</evidence>
<comment type="subcellular location">
    <subcellularLocation>
        <location evidence="5">Cytoplasm</location>
    </subcellularLocation>
</comment>
<dbReference type="HAMAP" id="MF_00013">
    <property type="entry name" value="LipB"/>
    <property type="match status" value="1"/>
</dbReference>
<dbReference type="GO" id="GO:0033819">
    <property type="term" value="F:lipoyl(octanoyl) transferase activity"/>
    <property type="evidence" value="ECO:0007669"/>
    <property type="project" value="UniProtKB-EC"/>
</dbReference>
<evidence type="ECO:0000256" key="2">
    <source>
        <dbReference type="ARBA" id="ARBA00022679"/>
    </source>
</evidence>
<dbReference type="PROSITE" id="PS01313">
    <property type="entry name" value="LIPB"/>
    <property type="match status" value="1"/>
</dbReference>
<feature type="site" description="Lowers pKa of active site Cys" evidence="5 9">
    <location>
        <position position="151"/>
    </location>
</feature>
<dbReference type="GO" id="GO:0009249">
    <property type="term" value="P:protein lipoylation"/>
    <property type="evidence" value="ECO:0007669"/>
    <property type="project" value="InterPro"/>
</dbReference>
<proteinExistence type="inferred from homology"/>
<sequence length="233" mass="26720">MPQKTDSFSFVSKRMNVVDLRKRDYREVWDVQKIVHQKRVNREIDDTLILVEHNPVVTMGKSGKEKNLLFPPGLLKEKGVAYYRIERGGDVTYHGPGQLVGYPIFNIKEGLAGIKPFIEKMEEAIILILDDFGIKAEKREKMVGVWTATGKICSIGIAVKRWVSFHGFALNVNTDLTYFDLIVPCGLKNITMTSMQRILKRTVPLDEVKRSVIEKFCRVFKKEAVMKCLEEII</sequence>
<accession>A0A9C9ENU7</accession>
<name>A0A9C9ENU7_UNCW3</name>
<feature type="binding site" evidence="5 8">
    <location>
        <begin position="154"/>
        <end position="156"/>
    </location>
    <ligand>
        <name>substrate</name>
    </ligand>
</feature>
<protein>
    <recommendedName>
        <fullName evidence="5 6">Octanoyltransferase</fullName>
        <ecNumber evidence="5 6">2.3.1.181</ecNumber>
    </recommendedName>
    <alternativeName>
        <fullName evidence="5">Lipoate-protein ligase B</fullName>
    </alternativeName>
    <alternativeName>
        <fullName evidence="5">Lipoyl/octanoyl transferase</fullName>
    </alternativeName>
    <alternativeName>
        <fullName evidence="5">Octanoyl-[acyl-carrier-protein]-protein N-octanoyltransferase</fullName>
    </alternativeName>
</protein>
<reference evidence="11" key="1">
    <citation type="journal article" date="2020" name="mSystems">
        <title>Genome- and Community-Level Interaction Insights into Carbon Utilization and Element Cycling Functions of Hydrothermarchaeota in Hydrothermal Sediment.</title>
        <authorList>
            <person name="Zhou Z."/>
            <person name="Liu Y."/>
            <person name="Xu W."/>
            <person name="Pan J."/>
            <person name="Luo Z.H."/>
            <person name="Li M."/>
        </authorList>
    </citation>
    <scope>NUCLEOTIDE SEQUENCE</scope>
    <source>
        <strain evidence="11">HyVt-388</strain>
    </source>
</reference>
<evidence type="ECO:0000256" key="4">
    <source>
        <dbReference type="ARBA" id="ARBA00024732"/>
    </source>
</evidence>
<comment type="pathway">
    <text evidence="1 5 6">Protein modification; protein lipoylation via endogenous pathway; protein N(6)-(lipoyl)lysine from octanoyl-[acyl-carrier-protein]: step 1/2.</text>
</comment>
<dbReference type="SUPFAM" id="SSF55681">
    <property type="entry name" value="Class II aaRS and biotin synthetases"/>
    <property type="match status" value="1"/>
</dbReference>
<evidence type="ECO:0000313" key="12">
    <source>
        <dbReference type="Proteomes" id="UP000885826"/>
    </source>
</evidence>
<evidence type="ECO:0000256" key="1">
    <source>
        <dbReference type="ARBA" id="ARBA00004821"/>
    </source>
</evidence>
<dbReference type="PANTHER" id="PTHR10993">
    <property type="entry name" value="OCTANOYLTRANSFERASE"/>
    <property type="match status" value="1"/>
</dbReference>
<comment type="miscellaneous">
    <text evidence="5">In the reaction, the free carboxyl group of octanoic acid is attached via an amide linkage to the epsilon-amino group of a specific lysine residue of lipoyl domains of lipoate-dependent enzymes.</text>
</comment>
<comment type="catalytic activity">
    <reaction evidence="5 6">
        <text>octanoyl-[ACP] + L-lysyl-[protein] = N(6)-octanoyl-L-lysyl-[protein] + holo-[ACP] + H(+)</text>
        <dbReference type="Rhea" id="RHEA:17665"/>
        <dbReference type="Rhea" id="RHEA-COMP:9636"/>
        <dbReference type="Rhea" id="RHEA-COMP:9685"/>
        <dbReference type="Rhea" id="RHEA-COMP:9752"/>
        <dbReference type="Rhea" id="RHEA-COMP:9928"/>
        <dbReference type="ChEBI" id="CHEBI:15378"/>
        <dbReference type="ChEBI" id="CHEBI:29969"/>
        <dbReference type="ChEBI" id="CHEBI:64479"/>
        <dbReference type="ChEBI" id="CHEBI:78463"/>
        <dbReference type="ChEBI" id="CHEBI:78809"/>
        <dbReference type="EC" id="2.3.1.181"/>
    </reaction>
</comment>
<dbReference type="InterPro" id="IPR000544">
    <property type="entry name" value="Octanoyltransferase"/>
</dbReference>
<feature type="binding site" evidence="5 8">
    <location>
        <begin position="167"/>
        <end position="169"/>
    </location>
    <ligand>
        <name>substrate</name>
    </ligand>
</feature>
<dbReference type="AlphaFoldDB" id="A0A9C9ENU7"/>
<comment type="caution">
    <text evidence="11">The sequence shown here is derived from an EMBL/GenBank/DDBJ whole genome shotgun (WGS) entry which is preliminary data.</text>
</comment>
<organism evidence="11 12">
    <name type="scientific">candidate division WOR-3 bacterium</name>
    <dbReference type="NCBI Taxonomy" id="2052148"/>
    <lineage>
        <taxon>Bacteria</taxon>
        <taxon>Bacteria division WOR-3</taxon>
    </lineage>
</organism>
<dbReference type="NCBIfam" id="TIGR00214">
    <property type="entry name" value="lipB"/>
    <property type="match status" value="1"/>
</dbReference>
<dbReference type="PIRSF" id="PIRSF016262">
    <property type="entry name" value="LPLase"/>
    <property type="match status" value="1"/>
</dbReference>
<dbReference type="EMBL" id="DRIG01000100">
    <property type="protein sequence ID" value="HEC79394.1"/>
    <property type="molecule type" value="Genomic_DNA"/>
</dbReference>
<evidence type="ECO:0000256" key="3">
    <source>
        <dbReference type="ARBA" id="ARBA00023315"/>
    </source>
</evidence>
<dbReference type="Proteomes" id="UP000885826">
    <property type="component" value="Unassembled WGS sequence"/>
</dbReference>
<dbReference type="GO" id="GO:0005737">
    <property type="term" value="C:cytoplasm"/>
    <property type="evidence" value="ECO:0007669"/>
    <property type="project" value="UniProtKB-SubCell"/>
</dbReference>
<dbReference type="PANTHER" id="PTHR10993:SF7">
    <property type="entry name" value="LIPOYLTRANSFERASE 2, MITOCHONDRIAL-RELATED"/>
    <property type="match status" value="1"/>
</dbReference>
<dbReference type="InterPro" id="IPR020605">
    <property type="entry name" value="Octanoyltransferase_CS"/>
</dbReference>
<comment type="function">
    <text evidence="4 5 6">Catalyzes the transfer of endogenously produced octanoic acid from octanoyl-acyl-carrier-protein onto the lipoyl domains of lipoate-dependent enzymes. Lipoyl-ACP can also act as a substrate although octanoyl-ACP is likely to be the physiological substrate.</text>
</comment>
<dbReference type="InterPro" id="IPR004143">
    <property type="entry name" value="BPL_LPL_catalytic"/>
</dbReference>
<dbReference type="Gene3D" id="3.30.930.10">
    <property type="entry name" value="Bira Bifunctional Protein, Domain 2"/>
    <property type="match status" value="1"/>
</dbReference>
<gene>
    <name evidence="5 11" type="primary">lipB</name>
    <name evidence="11" type="ORF">ENI34_09715</name>
</gene>
<evidence type="ECO:0000256" key="6">
    <source>
        <dbReference type="PIRNR" id="PIRNR016262"/>
    </source>
</evidence>
<feature type="binding site" evidence="5 8">
    <location>
        <begin position="87"/>
        <end position="94"/>
    </location>
    <ligand>
        <name>substrate</name>
    </ligand>
</feature>
<evidence type="ECO:0000313" key="11">
    <source>
        <dbReference type="EMBL" id="HEC79394.1"/>
    </source>
</evidence>
<evidence type="ECO:0000256" key="7">
    <source>
        <dbReference type="PIRSR" id="PIRSR016262-1"/>
    </source>
</evidence>
<dbReference type="Pfam" id="PF21948">
    <property type="entry name" value="LplA-B_cat"/>
    <property type="match status" value="1"/>
</dbReference>
<feature type="active site" description="Acyl-thioester intermediate" evidence="5 7">
    <location>
        <position position="185"/>
    </location>
</feature>
<dbReference type="PROSITE" id="PS51733">
    <property type="entry name" value="BPL_LPL_CATALYTIC"/>
    <property type="match status" value="1"/>
</dbReference>
<evidence type="ECO:0000256" key="9">
    <source>
        <dbReference type="PIRSR" id="PIRSR016262-3"/>
    </source>
</evidence>
<feature type="domain" description="BPL/LPL catalytic" evidence="10">
    <location>
        <begin position="42"/>
        <end position="224"/>
    </location>
</feature>
<dbReference type="InterPro" id="IPR045864">
    <property type="entry name" value="aa-tRNA-synth_II/BPL/LPL"/>
</dbReference>
<dbReference type="NCBIfam" id="NF010925">
    <property type="entry name" value="PRK14345.1"/>
    <property type="match status" value="1"/>
</dbReference>
<keyword evidence="2 5" id="KW-0808">Transferase</keyword>
<keyword evidence="5" id="KW-0963">Cytoplasm</keyword>
<dbReference type="CDD" id="cd16444">
    <property type="entry name" value="LipB"/>
    <property type="match status" value="1"/>
</dbReference>
<keyword evidence="3 5" id="KW-0012">Acyltransferase</keyword>
<comment type="similarity">
    <text evidence="5 6">Belongs to the LipB family.</text>
</comment>
<evidence type="ECO:0000256" key="5">
    <source>
        <dbReference type="HAMAP-Rule" id="MF_00013"/>
    </source>
</evidence>
<dbReference type="EC" id="2.3.1.181" evidence="5 6"/>
<evidence type="ECO:0000259" key="10">
    <source>
        <dbReference type="PROSITE" id="PS51733"/>
    </source>
</evidence>